<reference evidence="1" key="1">
    <citation type="submission" date="2019-04" db="EMBL/GenBank/DDBJ databases">
        <title>Sequencing of skin fungus with MAO and IRED activity.</title>
        <authorList>
            <person name="Marsaioli A.J."/>
            <person name="Bonatto J.M.C."/>
            <person name="Reis Junior O."/>
        </authorList>
    </citation>
    <scope>NUCLEOTIDE SEQUENCE</scope>
    <source>
        <strain evidence="1">28M1</strain>
    </source>
</reference>
<dbReference type="Proteomes" id="UP000758155">
    <property type="component" value="Unassembled WGS sequence"/>
</dbReference>
<gene>
    <name evidence="1" type="ORF">E8E12_000859</name>
</gene>
<name>A0A9P5BUC0_9PLEO</name>
<sequence>MQAPSTGIVLVLNGFPGTGKLTILRRVKDCLPTGKARLLDNHLLIDPVEAVIPGRGAGHHDLRRQVRAPIFQKLRELAKEGHIILMTACLVGNNDIDGSFLQEYFDIVREANVTLFWINAHCDLEILAQRVTSPERIQGTKSKLTDPNVIRDLVQAHHLIEPSKSASNSVDLITEELDANESW</sequence>
<organism evidence="1 2">
    <name type="scientific">Didymella heteroderae</name>
    <dbReference type="NCBI Taxonomy" id="1769908"/>
    <lineage>
        <taxon>Eukaryota</taxon>
        <taxon>Fungi</taxon>
        <taxon>Dikarya</taxon>
        <taxon>Ascomycota</taxon>
        <taxon>Pezizomycotina</taxon>
        <taxon>Dothideomycetes</taxon>
        <taxon>Pleosporomycetidae</taxon>
        <taxon>Pleosporales</taxon>
        <taxon>Pleosporineae</taxon>
        <taxon>Didymellaceae</taxon>
        <taxon>Didymella</taxon>
    </lineage>
</organism>
<evidence type="ECO:0000313" key="2">
    <source>
        <dbReference type="Proteomes" id="UP000758155"/>
    </source>
</evidence>
<protein>
    <submittedName>
        <fullName evidence="1">Uncharacterized protein</fullName>
    </submittedName>
</protein>
<dbReference type="AlphaFoldDB" id="A0A9P5BUC0"/>
<dbReference type="OrthoDB" id="5426988at2759"/>
<comment type="caution">
    <text evidence="1">The sequence shown here is derived from an EMBL/GenBank/DDBJ whole genome shotgun (WGS) entry which is preliminary data.</text>
</comment>
<keyword evidence="2" id="KW-1185">Reference proteome</keyword>
<dbReference type="Gene3D" id="3.40.50.300">
    <property type="entry name" value="P-loop containing nucleotide triphosphate hydrolases"/>
    <property type="match status" value="1"/>
</dbReference>
<dbReference type="InterPro" id="IPR027417">
    <property type="entry name" value="P-loop_NTPase"/>
</dbReference>
<evidence type="ECO:0000313" key="1">
    <source>
        <dbReference type="EMBL" id="KAF3030315.1"/>
    </source>
</evidence>
<accession>A0A9P5BUC0</accession>
<dbReference type="SUPFAM" id="SSF52540">
    <property type="entry name" value="P-loop containing nucleoside triphosphate hydrolases"/>
    <property type="match status" value="1"/>
</dbReference>
<proteinExistence type="predicted"/>
<dbReference type="EMBL" id="SWKV01000220">
    <property type="protein sequence ID" value="KAF3030315.1"/>
    <property type="molecule type" value="Genomic_DNA"/>
</dbReference>